<feature type="compositionally biased region" description="Polar residues" evidence="1">
    <location>
        <begin position="1"/>
        <end position="10"/>
    </location>
</feature>
<accession>A0A9P8V6P8</accession>
<evidence type="ECO:0000256" key="2">
    <source>
        <dbReference type="SAM" id="Phobius"/>
    </source>
</evidence>
<feature type="compositionally biased region" description="Polar residues" evidence="1">
    <location>
        <begin position="24"/>
        <end position="33"/>
    </location>
</feature>
<feature type="compositionally biased region" description="Low complexity" evidence="1">
    <location>
        <begin position="34"/>
        <end position="62"/>
    </location>
</feature>
<protein>
    <submittedName>
        <fullName evidence="3">Uncharacterized protein</fullName>
    </submittedName>
</protein>
<organism evidence="3 4">
    <name type="scientific">Plectosphaerella plurivora</name>
    <dbReference type="NCBI Taxonomy" id="936078"/>
    <lineage>
        <taxon>Eukaryota</taxon>
        <taxon>Fungi</taxon>
        <taxon>Dikarya</taxon>
        <taxon>Ascomycota</taxon>
        <taxon>Pezizomycotina</taxon>
        <taxon>Sordariomycetes</taxon>
        <taxon>Hypocreomycetidae</taxon>
        <taxon>Glomerellales</taxon>
        <taxon>Plectosphaerellaceae</taxon>
        <taxon>Plectosphaerella</taxon>
    </lineage>
</organism>
<keyword evidence="2" id="KW-0812">Transmembrane</keyword>
<evidence type="ECO:0000313" key="4">
    <source>
        <dbReference type="Proteomes" id="UP000770015"/>
    </source>
</evidence>
<proteinExistence type="predicted"/>
<reference evidence="3" key="1">
    <citation type="journal article" date="2021" name="Nat. Commun.">
        <title>Genetic determinants of endophytism in the Arabidopsis root mycobiome.</title>
        <authorList>
            <person name="Mesny F."/>
            <person name="Miyauchi S."/>
            <person name="Thiergart T."/>
            <person name="Pickel B."/>
            <person name="Atanasova L."/>
            <person name="Karlsson M."/>
            <person name="Huettel B."/>
            <person name="Barry K.W."/>
            <person name="Haridas S."/>
            <person name="Chen C."/>
            <person name="Bauer D."/>
            <person name="Andreopoulos W."/>
            <person name="Pangilinan J."/>
            <person name="LaButti K."/>
            <person name="Riley R."/>
            <person name="Lipzen A."/>
            <person name="Clum A."/>
            <person name="Drula E."/>
            <person name="Henrissat B."/>
            <person name="Kohler A."/>
            <person name="Grigoriev I.V."/>
            <person name="Martin F.M."/>
            <person name="Hacquard S."/>
        </authorList>
    </citation>
    <scope>NUCLEOTIDE SEQUENCE</scope>
    <source>
        <strain evidence="3">MPI-SDFR-AT-0117</strain>
    </source>
</reference>
<evidence type="ECO:0000256" key="1">
    <source>
        <dbReference type="SAM" id="MobiDB-lite"/>
    </source>
</evidence>
<dbReference type="AlphaFoldDB" id="A0A9P8V6P8"/>
<keyword evidence="4" id="KW-1185">Reference proteome</keyword>
<feature type="transmembrane region" description="Helical" evidence="2">
    <location>
        <begin position="311"/>
        <end position="338"/>
    </location>
</feature>
<evidence type="ECO:0000313" key="3">
    <source>
        <dbReference type="EMBL" id="KAH6676924.1"/>
    </source>
</evidence>
<keyword evidence="2" id="KW-1133">Transmembrane helix</keyword>
<sequence>MSAPSNSQTAGDAPPPYEEIDSRPANSPNPDQASSSHGRQSSSSWLEPPQWQQGQPVQQGSGYPRPHSAHEPARPSPSPKPAASPTSPRPSFLSPNSGHPATSSRRRMHSSSNPPAPQMIPRQFPPAFNVYMQSFSRTLYLGEHQAQPIYALRIHSGLGQDASLVLHSGASEDHPTLATLDYVVFSASMAVTLPPAAFPGAPTTIEADRASSFHESYTFVIDVGNSGPQQPGGRWPLEQFEWRRSRGEAVAVLDGRGYGWKLVRLAAGPPPGAGPQGDMRYTGGGPRGRDGAEVVAVWSEVGYSMSKAMKFAFVGTGASGLLGERWAIMAVMTALGMYQRARNARQRRRRM</sequence>
<feature type="region of interest" description="Disordered" evidence="1">
    <location>
        <begin position="1"/>
        <end position="121"/>
    </location>
</feature>
<dbReference type="Proteomes" id="UP000770015">
    <property type="component" value="Unassembled WGS sequence"/>
</dbReference>
<gene>
    <name evidence="3" type="ORF">F5X68DRAFT_37584</name>
</gene>
<keyword evidence="2" id="KW-0472">Membrane</keyword>
<feature type="compositionally biased region" description="Polar residues" evidence="1">
    <location>
        <begin position="93"/>
        <end position="103"/>
    </location>
</feature>
<name>A0A9P8V6P8_9PEZI</name>
<dbReference type="EMBL" id="JAGSXJ010000023">
    <property type="protein sequence ID" value="KAH6676924.1"/>
    <property type="molecule type" value="Genomic_DNA"/>
</dbReference>
<comment type="caution">
    <text evidence="3">The sequence shown here is derived from an EMBL/GenBank/DDBJ whole genome shotgun (WGS) entry which is preliminary data.</text>
</comment>
<dbReference type="OrthoDB" id="3431997at2759"/>